<proteinExistence type="predicted"/>
<dbReference type="Proteomes" id="UP000829998">
    <property type="component" value="Chromosome"/>
</dbReference>
<dbReference type="EMBL" id="CP096829">
    <property type="protein sequence ID" value="UPZ17809.1"/>
    <property type="molecule type" value="Genomic_DNA"/>
</dbReference>
<organism evidence="1 2">
    <name type="scientific">Flavobacterium humidisoli</name>
    <dbReference type="NCBI Taxonomy" id="2937442"/>
    <lineage>
        <taxon>Bacteria</taxon>
        <taxon>Pseudomonadati</taxon>
        <taxon>Bacteroidota</taxon>
        <taxon>Flavobacteriia</taxon>
        <taxon>Flavobacteriales</taxon>
        <taxon>Flavobacteriaceae</taxon>
        <taxon>Flavobacterium</taxon>
    </lineage>
</organism>
<gene>
    <name evidence="1" type="ORF">M0M44_10765</name>
</gene>
<protein>
    <submittedName>
        <fullName evidence="1">Uncharacterized protein</fullName>
    </submittedName>
</protein>
<dbReference type="RefSeq" id="WP_248729747.1">
    <property type="nucleotide sequence ID" value="NZ_CP096829.1"/>
</dbReference>
<sequence length="498" mass="56631">MIEKKYNPELVDFQEDLRNNLLLVSTEFEISETEICLEREKKIITLIEALQRITKDSLEEEYFKNYKYFISVLFHIIKWANKEFTGKAGGDANLKAAKLHANQINLSKFNYPESFIENIKDWLTSVASLADVNDAKTVLAEFSTIIFPMLFTQDYDAYARFRGNQQPEYGSKEEIILVSIEFSIDSEPWANPQILKPQEIYGIKGKIRVNEWPKGYSQLFLMPVSAQNNSLFELILPPIDKTADPEIEVRGQIVFKYPQHSFDESMAVKLLAYFQGSNERLFPTIIGYDQLIAKVLDPNAVHFLTGFKGMNKAVFDVLETIQNEAGTIDKEELYDFSLLLSSILNYQGFSLQQGIYKNIDNISEDIFRDNMIQHLIGMHYIGENLNKEAHLAGGRVEIGYKGIIAELKVEKVISDRDKIIAKYSKQPVAYASGNAKQLSILCVLDLTKKILPPAAPQNNVMVVTPDVHGFQNGRISYPSKQVVVIFDGNTVKPSDYSK</sequence>
<name>A0ABY4LXK9_9FLAO</name>
<reference evidence="1 2" key="1">
    <citation type="submission" date="2022-04" db="EMBL/GenBank/DDBJ databases">
        <authorList>
            <person name="Ra J.-S."/>
            <person name="Kim S.-B."/>
        </authorList>
    </citation>
    <scope>NUCLEOTIDE SEQUENCE [LARGE SCALE GENOMIC DNA]</scope>
    <source>
        <strain evidence="1 2">MMS21-Er5</strain>
    </source>
</reference>
<accession>A0ABY4LXK9</accession>
<evidence type="ECO:0000313" key="1">
    <source>
        <dbReference type="EMBL" id="UPZ17809.1"/>
    </source>
</evidence>
<keyword evidence="2" id="KW-1185">Reference proteome</keyword>
<evidence type="ECO:0000313" key="2">
    <source>
        <dbReference type="Proteomes" id="UP000829998"/>
    </source>
</evidence>